<dbReference type="InterPro" id="IPR027417">
    <property type="entry name" value="P-loop_NTPase"/>
</dbReference>
<sequence length="432" mass="47788">MRAVVEVEGLSKTFRIPHERRTTVFETLAGAFRKNEYEVFSVLEAVTFSIGEGECVGIIGDNGSGKSTLLKVIANILRPSGGTVTVRGRMTPFLELGVGFQPDLTVRDNVAMYATIMGLSNGVIRERIDDVIEFAGLGRFEDAKLKNLSSGMQVRLAFSTAIQTDPDVLLVDEVLAVGDMEFQQKCFEVFNRYRKEGVTTLFVSHDLGAVRRFCDKTLLLSHGRQVAFGETGDIIDRYVYGGEGRERPQEAGSEGSEPEGSVPNALEAEVESKAPQPQAETEASTEDEGPTGPRRWGDGRVVITGVELLDKFGARGERFSSFDLMTVRIRYRSKEKIADPVFGIGLYDEEGRHLYGTNTQLKDHQIEEIEGAGYVDLEVARIPMLSGKFLLTVAAHTRDGKPYDWLDKQYSFEVVPAGRDAGIIEVPCRWVR</sequence>
<dbReference type="Gene3D" id="3.40.50.300">
    <property type="entry name" value="P-loop containing nucleotide triphosphate hydrolases"/>
    <property type="match status" value="1"/>
</dbReference>
<feature type="domain" description="ABC transporter" evidence="6">
    <location>
        <begin position="19"/>
        <end position="247"/>
    </location>
</feature>
<dbReference type="PROSITE" id="PS00211">
    <property type="entry name" value="ABC_TRANSPORTER_1"/>
    <property type="match status" value="1"/>
</dbReference>
<dbReference type="SUPFAM" id="SSF52540">
    <property type="entry name" value="P-loop containing nucleoside triphosphate hydrolases"/>
    <property type="match status" value="1"/>
</dbReference>
<name>A0ABT5XG95_9EURY</name>
<evidence type="ECO:0000259" key="6">
    <source>
        <dbReference type="PROSITE" id="PS50893"/>
    </source>
</evidence>
<dbReference type="Pfam" id="PF14524">
    <property type="entry name" value="Wzt_C"/>
    <property type="match status" value="1"/>
</dbReference>
<gene>
    <name evidence="7" type="ORF">P0O24_09130</name>
</gene>
<dbReference type="GO" id="GO:0005524">
    <property type="term" value="F:ATP binding"/>
    <property type="evidence" value="ECO:0007669"/>
    <property type="project" value="UniProtKB-KW"/>
</dbReference>
<dbReference type="Gene3D" id="2.70.50.60">
    <property type="entry name" value="abc- transporter (atp binding component) like domain"/>
    <property type="match status" value="1"/>
</dbReference>
<dbReference type="InterPro" id="IPR003593">
    <property type="entry name" value="AAA+_ATPase"/>
</dbReference>
<dbReference type="InterPro" id="IPR017871">
    <property type="entry name" value="ABC_transporter-like_CS"/>
</dbReference>
<keyword evidence="2" id="KW-0813">Transport</keyword>
<keyword evidence="8" id="KW-1185">Reference proteome</keyword>
<accession>A0ABT5XG95</accession>
<dbReference type="PANTHER" id="PTHR46743">
    <property type="entry name" value="TEICHOIC ACIDS EXPORT ATP-BINDING PROTEIN TAGH"/>
    <property type="match status" value="1"/>
</dbReference>
<dbReference type="InterPro" id="IPR015860">
    <property type="entry name" value="ABC_transpr_TagH-like"/>
</dbReference>
<evidence type="ECO:0000256" key="5">
    <source>
        <dbReference type="SAM" id="MobiDB-lite"/>
    </source>
</evidence>
<evidence type="ECO:0000313" key="8">
    <source>
        <dbReference type="Proteomes" id="UP001215956"/>
    </source>
</evidence>
<keyword evidence="4 7" id="KW-0067">ATP-binding</keyword>
<dbReference type="EMBL" id="JARFPL010000029">
    <property type="protein sequence ID" value="MDF0593746.1"/>
    <property type="molecule type" value="Genomic_DNA"/>
</dbReference>
<dbReference type="SMART" id="SM00382">
    <property type="entry name" value="AAA"/>
    <property type="match status" value="1"/>
</dbReference>
<dbReference type="InterPro" id="IPR029439">
    <property type="entry name" value="Wzt_C"/>
</dbReference>
<evidence type="ECO:0000313" key="7">
    <source>
        <dbReference type="EMBL" id="MDF0593746.1"/>
    </source>
</evidence>
<dbReference type="Proteomes" id="UP001215956">
    <property type="component" value="Unassembled WGS sequence"/>
</dbReference>
<comment type="caution">
    <text evidence="7">The sequence shown here is derived from an EMBL/GenBank/DDBJ whole genome shotgun (WGS) entry which is preliminary data.</text>
</comment>
<dbReference type="CDD" id="cd10147">
    <property type="entry name" value="Wzt_C-like"/>
    <property type="match status" value="1"/>
</dbReference>
<dbReference type="CDD" id="cd03220">
    <property type="entry name" value="ABC_KpsT_Wzt"/>
    <property type="match status" value="1"/>
</dbReference>
<dbReference type="PANTHER" id="PTHR46743:SF2">
    <property type="entry name" value="TEICHOIC ACIDS EXPORT ATP-BINDING PROTEIN TAGH"/>
    <property type="match status" value="1"/>
</dbReference>
<keyword evidence="3" id="KW-0547">Nucleotide-binding</keyword>
<reference evidence="7 8" key="1">
    <citation type="submission" date="2023-03" db="EMBL/GenBank/DDBJ databases">
        <title>Whole genome sequencing of Methanotrichaceae archaeon M04Ac.</title>
        <authorList>
            <person name="Khomyakova M.A."/>
            <person name="Merkel A.Y."/>
            <person name="Slobodkin A.I."/>
        </authorList>
    </citation>
    <scope>NUCLEOTIDE SEQUENCE [LARGE SCALE GENOMIC DNA]</scope>
    <source>
        <strain evidence="7 8">M04Ac</strain>
    </source>
</reference>
<protein>
    <submittedName>
        <fullName evidence="7">ABC transporter ATP-binding protein</fullName>
    </submittedName>
</protein>
<feature type="region of interest" description="Disordered" evidence="5">
    <location>
        <begin position="244"/>
        <end position="298"/>
    </location>
</feature>
<organism evidence="7 8">
    <name type="scientific">Candidatus Methanocrinis alkalitolerans</name>
    <dbReference type="NCBI Taxonomy" id="3033395"/>
    <lineage>
        <taxon>Archaea</taxon>
        <taxon>Methanobacteriati</taxon>
        <taxon>Methanobacteriota</taxon>
        <taxon>Stenosarchaea group</taxon>
        <taxon>Methanomicrobia</taxon>
        <taxon>Methanotrichales</taxon>
        <taxon>Methanotrichaceae</taxon>
        <taxon>Methanocrinis</taxon>
    </lineage>
</organism>
<evidence type="ECO:0000256" key="2">
    <source>
        <dbReference type="ARBA" id="ARBA00022448"/>
    </source>
</evidence>
<evidence type="ECO:0000256" key="3">
    <source>
        <dbReference type="ARBA" id="ARBA00022741"/>
    </source>
</evidence>
<proteinExistence type="inferred from homology"/>
<dbReference type="PROSITE" id="PS50893">
    <property type="entry name" value="ABC_TRANSPORTER_2"/>
    <property type="match status" value="1"/>
</dbReference>
<evidence type="ECO:0000256" key="4">
    <source>
        <dbReference type="ARBA" id="ARBA00022840"/>
    </source>
</evidence>
<dbReference type="InterPro" id="IPR050683">
    <property type="entry name" value="Bact_Polysacc_Export_ATP-bd"/>
</dbReference>
<evidence type="ECO:0000256" key="1">
    <source>
        <dbReference type="ARBA" id="ARBA00005417"/>
    </source>
</evidence>
<comment type="similarity">
    <text evidence="1">Belongs to the ABC transporter superfamily.</text>
</comment>
<dbReference type="InterPro" id="IPR003439">
    <property type="entry name" value="ABC_transporter-like_ATP-bd"/>
</dbReference>
<dbReference type="RefSeq" id="WP_316969448.1">
    <property type="nucleotide sequence ID" value="NZ_JARFPL010000029.1"/>
</dbReference>
<feature type="compositionally biased region" description="Low complexity" evidence="5">
    <location>
        <begin position="252"/>
        <end position="261"/>
    </location>
</feature>
<dbReference type="Pfam" id="PF00005">
    <property type="entry name" value="ABC_tran"/>
    <property type="match status" value="1"/>
</dbReference>